<dbReference type="InterPro" id="IPR052912">
    <property type="entry name" value="UPF0111_domain"/>
</dbReference>
<dbReference type="Proteomes" id="UP000051931">
    <property type="component" value="Unassembled WGS sequence"/>
</dbReference>
<dbReference type="STRING" id="1122152.GCA_000425905_00624"/>
<name>A0A0R1S431_9LACO</name>
<protein>
    <recommendedName>
        <fullName evidence="4">Phosphate transport regulator</fullName>
    </recommendedName>
</protein>
<reference evidence="2 3" key="1">
    <citation type="journal article" date="2015" name="Genome Announc.">
        <title>Expanding the biotechnology potential of lactobacilli through comparative genomics of 213 strains and associated genera.</title>
        <authorList>
            <person name="Sun Z."/>
            <person name="Harris H.M."/>
            <person name="McCann A."/>
            <person name="Guo C."/>
            <person name="Argimon S."/>
            <person name="Zhang W."/>
            <person name="Yang X."/>
            <person name="Jeffery I.B."/>
            <person name="Cooney J.C."/>
            <person name="Kagawa T.F."/>
            <person name="Liu W."/>
            <person name="Song Y."/>
            <person name="Salvetti E."/>
            <person name="Wrobel A."/>
            <person name="Rasinkangas P."/>
            <person name="Parkhill J."/>
            <person name="Rea M.C."/>
            <person name="O'Sullivan O."/>
            <person name="Ritari J."/>
            <person name="Douillard F.P."/>
            <person name="Paul Ross R."/>
            <person name="Yang R."/>
            <person name="Briner A.E."/>
            <person name="Felis G.E."/>
            <person name="de Vos W.M."/>
            <person name="Barrangou R."/>
            <person name="Klaenhammer T.R."/>
            <person name="Caufield P.W."/>
            <person name="Cui Y."/>
            <person name="Zhang H."/>
            <person name="O'Toole P.W."/>
        </authorList>
    </citation>
    <scope>NUCLEOTIDE SEQUENCE [LARGE SCALE GENOMIC DNA]</scope>
    <source>
        <strain evidence="2 3">DSM 15354</strain>
    </source>
</reference>
<dbReference type="PATRIC" id="fig|1122152.4.peg.62"/>
<dbReference type="RefSeq" id="WP_027824813.1">
    <property type="nucleotide sequence ID" value="NZ_AUEI01000004.1"/>
</dbReference>
<evidence type="ECO:0000256" key="1">
    <source>
        <dbReference type="ARBA" id="ARBA00008591"/>
    </source>
</evidence>
<dbReference type="SUPFAM" id="SSF109755">
    <property type="entry name" value="PhoU-like"/>
    <property type="match status" value="1"/>
</dbReference>
<dbReference type="Pfam" id="PF01865">
    <property type="entry name" value="PhoU_div"/>
    <property type="match status" value="1"/>
</dbReference>
<evidence type="ECO:0000313" key="3">
    <source>
        <dbReference type="Proteomes" id="UP000051931"/>
    </source>
</evidence>
<dbReference type="InterPro" id="IPR038078">
    <property type="entry name" value="PhoU-like_sf"/>
</dbReference>
<dbReference type="PANTHER" id="PTHR37298:SF1">
    <property type="entry name" value="UPF0111 PROTEIN YKAA"/>
    <property type="match status" value="1"/>
</dbReference>
<keyword evidence="3" id="KW-1185">Reference proteome</keyword>
<accession>A0A0R1S431</accession>
<dbReference type="eggNOG" id="COG1392">
    <property type="taxonomic scope" value="Bacteria"/>
</dbReference>
<dbReference type="Gene3D" id="1.20.58.220">
    <property type="entry name" value="Phosphate transport system protein phou homolog 2, domain 2"/>
    <property type="match status" value="1"/>
</dbReference>
<dbReference type="PANTHER" id="PTHR37298">
    <property type="entry name" value="UPF0111 PROTEIN YKAA"/>
    <property type="match status" value="1"/>
</dbReference>
<evidence type="ECO:0000313" key="2">
    <source>
        <dbReference type="EMBL" id="KRL63815.1"/>
    </source>
</evidence>
<comment type="similarity">
    <text evidence="1">Belongs to the UPF0111 family.</text>
</comment>
<comment type="caution">
    <text evidence="2">The sequence shown here is derived from an EMBL/GenBank/DDBJ whole genome shotgun (WGS) entry which is preliminary data.</text>
</comment>
<dbReference type="OrthoDB" id="9797568at2"/>
<sequence length="207" mass="24283">MSRKSDQYYFDTFLKCANFAYEASQLLNEVVNDYTPDRVSNLTDKMHEIEHNADHEKHEMTEVLIKAFVTPIEREDIMELAHNIDNMVDRIEDVLMRLYCDNIQTIRPEILPICELLIQNTNEVVELIKDLPKFKKNAEFKEHIVNINTMEGKADVMFIDNMRNLHVHEKDALQVLVWRDVFNCLERCHDACEDVASSVEKIVLKNA</sequence>
<proteinExistence type="inferred from homology"/>
<organism evidence="2 3">
    <name type="scientific">Lactobacillus psittaci DSM 15354</name>
    <dbReference type="NCBI Taxonomy" id="1122152"/>
    <lineage>
        <taxon>Bacteria</taxon>
        <taxon>Bacillati</taxon>
        <taxon>Bacillota</taxon>
        <taxon>Bacilli</taxon>
        <taxon>Lactobacillales</taxon>
        <taxon>Lactobacillaceae</taxon>
        <taxon>Lactobacillus</taxon>
    </lineage>
</organism>
<evidence type="ECO:0008006" key="4">
    <source>
        <dbReference type="Google" id="ProtNLM"/>
    </source>
</evidence>
<gene>
    <name evidence="2" type="ORF">FC23_GL000062</name>
</gene>
<dbReference type="InterPro" id="IPR018445">
    <property type="entry name" value="Put_Phosphate_transp_reg"/>
</dbReference>
<dbReference type="EMBL" id="AZFB01000001">
    <property type="protein sequence ID" value="KRL63815.1"/>
    <property type="molecule type" value="Genomic_DNA"/>
</dbReference>
<dbReference type="AlphaFoldDB" id="A0A0R1S431"/>